<evidence type="ECO:0000313" key="7">
    <source>
        <dbReference type="EMBL" id="EGT40839.1"/>
    </source>
</evidence>
<dbReference type="SUPFAM" id="SSF57850">
    <property type="entry name" value="RING/U-box"/>
    <property type="match status" value="1"/>
</dbReference>
<dbReference type="Gene3D" id="3.30.40.10">
    <property type="entry name" value="Zinc/RING finger domain, C3HC4 (zinc finger)"/>
    <property type="match status" value="1"/>
</dbReference>
<feature type="transmembrane region" description="Helical" evidence="5">
    <location>
        <begin position="236"/>
        <end position="254"/>
    </location>
</feature>
<feature type="transmembrane region" description="Helical" evidence="5">
    <location>
        <begin position="40"/>
        <end position="58"/>
    </location>
</feature>
<dbReference type="EMBL" id="GL379806">
    <property type="protein sequence ID" value="EGT40839.1"/>
    <property type="molecule type" value="Genomic_DNA"/>
</dbReference>
<dbReference type="PANTHER" id="PTHR22894:SF5">
    <property type="entry name" value="RING-TYPE DOMAIN-CONTAINING PROTEIN"/>
    <property type="match status" value="1"/>
</dbReference>
<keyword evidence="8" id="KW-1185">Reference proteome</keyword>
<dbReference type="Pfam" id="PF13445">
    <property type="entry name" value="zf-RING_UBOX"/>
    <property type="match status" value="1"/>
</dbReference>
<dbReference type="GO" id="GO:0061630">
    <property type="term" value="F:ubiquitin protein ligase activity"/>
    <property type="evidence" value="ECO:0007669"/>
    <property type="project" value="InterPro"/>
</dbReference>
<dbReference type="InterPro" id="IPR001841">
    <property type="entry name" value="Znf_RING"/>
</dbReference>
<keyword evidence="5" id="KW-0812">Transmembrane</keyword>
<gene>
    <name evidence="7" type="ORF">CAEBREN_02347</name>
</gene>
<keyword evidence="2 4" id="KW-0863">Zinc-finger</keyword>
<dbReference type="InParanoid" id="G0MQB2"/>
<dbReference type="OrthoDB" id="9049620at2759"/>
<dbReference type="GO" id="GO:0008270">
    <property type="term" value="F:zinc ion binding"/>
    <property type="evidence" value="ECO:0007669"/>
    <property type="project" value="UniProtKB-KW"/>
</dbReference>
<name>G0MQB2_CAEBE</name>
<evidence type="ECO:0000256" key="2">
    <source>
        <dbReference type="ARBA" id="ARBA00022771"/>
    </source>
</evidence>
<dbReference type="SMART" id="SM00184">
    <property type="entry name" value="RING"/>
    <property type="match status" value="1"/>
</dbReference>
<keyword evidence="3" id="KW-0862">Zinc</keyword>
<keyword evidence="5" id="KW-1133">Transmembrane helix</keyword>
<dbReference type="HOGENOM" id="CLU_072335_1_0_1"/>
<evidence type="ECO:0000313" key="8">
    <source>
        <dbReference type="Proteomes" id="UP000008068"/>
    </source>
</evidence>
<dbReference type="Proteomes" id="UP000008068">
    <property type="component" value="Unassembled WGS sequence"/>
</dbReference>
<feature type="transmembrane region" description="Helical" evidence="5">
    <location>
        <begin position="207"/>
        <end position="224"/>
    </location>
</feature>
<evidence type="ECO:0000259" key="6">
    <source>
        <dbReference type="PROSITE" id="PS50089"/>
    </source>
</evidence>
<keyword evidence="1" id="KW-0479">Metal-binding</keyword>
<accession>G0MQB2</accession>
<dbReference type="eggNOG" id="KOG2164">
    <property type="taxonomic scope" value="Eukaryota"/>
</dbReference>
<evidence type="ECO:0000256" key="5">
    <source>
        <dbReference type="SAM" id="Phobius"/>
    </source>
</evidence>
<dbReference type="PROSITE" id="PS00518">
    <property type="entry name" value="ZF_RING_1"/>
    <property type="match status" value="1"/>
</dbReference>
<keyword evidence="5" id="KW-0472">Membrane</keyword>
<dbReference type="PROSITE" id="PS50089">
    <property type="entry name" value="ZF_RING_2"/>
    <property type="match status" value="1"/>
</dbReference>
<feature type="domain" description="RING-type" evidence="6">
    <location>
        <begin position="100"/>
        <end position="144"/>
    </location>
</feature>
<dbReference type="InterPro" id="IPR017907">
    <property type="entry name" value="Znf_RING_CS"/>
</dbReference>
<dbReference type="CDD" id="cd16553">
    <property type="entry name" value="RING-HC_RNF170"/>
    <property type="match status" value="1"/>
</dbReference>
<proteinExistence type="predicted"/>
<dbReference type="PANTHER" id="PTHR22894">
    <property type="entry name" value="RING-TYPE DOMAIN-CONTAINING PROTEIN"/>
    <property type="match status" value="1"/>
</dbReference>
<dbReference type="STRING" id="135651.G0MQB2"/>
<dbReference type="InterPro" id="IPR027370">
    <property type="entry name" value="Znf-RING_euk"/>
</dbReference>
<evidence type="ECO:0000256" key="4">
    <source>
        <dbReference type="PROSITE-ProRule" id="PRU00175"/>
    </source>
</evidence>
<dbReference type="InterPro" id="IPR013083">
    <property type="entry name" value="Znf_RING/FYVE/PHD"/>
</dbReference>
<reference evidence="8" key="1">
    <citation type="submission" date="2011-07" db="EMBL/GenBank/DDBJ databases">
        <authorList>
            <consortium name="Caenorhabditis brenneri Sequencing and Analysis Consortium"/>
            <person name="Wilson R.K."/>
        </authorList>
    </citation>
    <scope>NUCLEOTIDE SEQUENCE [LARGE SCALE GENOMIC DNA]</scope>
    <source>
        <strain evidence="8">PB2801</strain>
    </source>
</reference>
<organism evidence="8">
    <name type="scientific">Caenorhabditis brenneri</name>
    <name type="common">Nematode worm</name>
    <dbReference type="NCBI Taxonomy" id="135651"/>
    <lineage>
        <taxon>Eukaryota</taxon>
        <taxon>Metazoa</taxon>
        <taxon>Ecdysozoa</taxon>
        <taxon>Nematoda</taxon>
        <taxon>Chromadorea</taxon>
        <taxon>Rhabditida</taxon>
        <taxon>Rhabditina</taxon>
        <taxon>Rhabditomorpha</taxon>
        <taxon>Rhabditoidea</taxon>
        <taxon>Rhabditidae</taxon>
        <taxon>Peloderinae</taxon>
        <taxon>Caenorhabditis</taxon>
    </lineage>
</organism>
<protein>
    <recommendedName>
        <fullName evidence="6">RING-type domain-containing protein</fullName>
    </recommendedName>
</protein>
<dbReference type="AlphaFoldDB" id="G0MQB2"/>
<dbReference type="InterPro" id="IPR038896">
    <property type="entry name" value="RNF170"/>
</dbReference>
<evidence type="ECO:0000256" key="1">
    <source>
        <dbReference type="ARBA" id="ARBA00022723"/>
    </source>
</evidence>
<sequence>MDGDGRAVVIRIVVSRALSVYRRSKNPDSEDWFGLGADKVLATLGILIITTYIVKAMYKKWQNYRARRRVENEGDERDERNRDNLIKRIVGTLQERDHECPICLGEANFPVLTNCGHVFCCSCIIRYWKQSKTIFDPCDCAYCRCTFNKLLPIRWPTPGASDEIDEQFQKNNVDLEDYNKRFSTEKPRLESILFQVKKFIRKNWIDIVRILVLPVCSVIYVCLSAEPKHPDEVLEFFDNLFLTILLFAALIRWLRNYLAERRGVQ</sequence>
<evidence type="ECO:0000256" key="3">
    <source>
        <dbReference type="ARBA" id="ARBA00022833"/>
    </source>
</evidence>